<dbReference type="PANTHER" id="PTHR43102">
    <property type="entry name" value="SLR1143 PROTEIN"/>
    <property type="match status" value="1"/>
</dbReference>
<name>A0AAD6U8W1_9AGAR</name>
<dbReference type="Proteomes" id="UP001222325">
    <property type="component" value="Unassembled WGS sequence"/>
</dbReference>
<gene>
    <name evidence="2" type="ORF">B0H15DRAFT_800545</name>
</gene>
<keyword evidence="3" id="KW-1185">Reference proteome</keyword>
<dbReference type="SUPFAM" id="SSF55781">
    <property type="entry name" value="GAF domain-like"/>
    <property type="match status" value="1"/>
</dbReference>
<organism evidence="2 3">
    <name type="scientific">Mycena belliarum</name>
    <dbReference type="NCBI Taxonomy" id="1033014"/>
    <lineage>
        <taxon>Eukaryota</taxon>
        <taxon>Fungi</taxon>
        <taxon>Dikarya</taxon>
        <taxon>Basidiomycota</taxon>
        <taxon>Agaricomycotina</taxon>
        <taxon>Agaricomycetes</taxon>
        <taxon>Agaricomycetidae</taxon>
        <taxon>Agaricales</taxon>
        <taxon>Marasmiineae</taxon>
        <taxon>Mycenaceae</taxon>
        <taxon>Mycena</taxon>
    </lineage>
</organism>
<evidence type="ECO:0000256" key="1">
    <source>
        <dbReference type="SAM" id="MobiDB-lite"/>
    </source>
</evidence>
<protein>
    <submittedName>
        <fullName evidence="2">Uncharacterized protein</fullName>
    </submittedName>
</protein>
<proteinExistence type="predicted"/>
<feature type="region of interest" description="Disordered" evidence="1">
    <location>
        <begin position="22"/>
        <end position="59"/>
    </location>
</feature>
<reference evidence="2" key="1">
    <citation type="submission" date="2023-03" db="EMBL/GenBank/DDBJ databases">
        <title>Massive genome expansion in bonnet fungi (Mycena s.s.) driven by repeated elements and novel gene families across ecological guilds.</title>
        <authorList>
            <consortium name="Lawrence Berkeley National Laboratory"/>
            <person name="Harder C.B."/>
            <person name="Miyauchi S."/>
            <person name="Viragh M."/>
            <person name="Kuo A."/>
            <person name="Thoen E."/>
            <person name="Andreopoulos B."/>
            <person name="Lu D."/>
            <person name="Skrede I."/>
            <person name="Drula E."/>
            <person name="Henrissat B."/>
            <person name="Morin E."/>
            <person name="Kohler A."/>
            <person name="Barry K."/>
            <person name="LaButti K."/>
            <person name="Morin E."/>
            <person name="Salamov A."/>
            <person name="Lipzen A."/>
            <person name="Mereny Z."/>
            <person name="Hegedus B."/>
            <person name="Baldrian P."/>
            <person name="Stursova M."/>
            <person name="Weitz H."/>
            <person name="Taylor A."/>
            <person name="Grigoriev I.V."/>
            <person name="Nagy L.G."/>
            <person name="Martin F."/>
            <person name="Kauserud H."/>
        </authorList>
    </citation>
    <scope>NUCLEOTIDE SEQUENCE</scope>
    <source>
        <strain evidence="2">CBHHK173m</strain>
    </source>
</reference>
<sequence length="360" mass="39352">MGDSPVDDAAALAKWTTFLQDYAKGIEQPPPPPLRSTNSHDSTKSRELPSFDVPLYPPGETEISPATARRVAEFYDDHGFLPPPRADEESVRLRTIQEYNLFREDQAENFHRSTSLVNTIFEFAPVCTMSLFHNDVQVVVSKGEGLVTETSICGHVVLKKNGQTTELNEVSGDWRFAGNPWSVASNVKGYVGVPIMLEIDPFNPSGSDRVTVGVLALMSNRPFPPLAAAQLKVLNDLCTMLSVQLRSTWEGWRRGKEARLRNAVSLFLEAALVEPSQKAIVNTATMKAPLVQGSRSERHAPARGEAKKVTSNLFMNAACQIQELLEADFAIIIDLTPFFATMVSAVATASTLAAPGPPSR</sequence>
<evidence type="ECO:0000313" key="3">
    <source>
        <dbReference type="Proteomes" id="UP001222325"/>
    </source>
</evidence>
<dbReference type="EMBL" id="JARJCN010000024">
    <property type="protein sequence ID" value="KAJ7089185.1"/>
    <property type="molecule type" value="Genomic_DNA"/>
</dbReference>
<evidence type="ECO:0000313" key="2">
    <source>
        <dbReference type="EMBL" id="KAJ7089185.1"/>
    </source>
</evidence>
<dbReference type="PANTHER" id="PTHR43102:SF2">
    <property type="entry name" value="GAF DOMAIN-CONTAINING PROTEIN"/>
    <property type="match status" value="1"/>
</dbReference>
<accession>A0AAD6U8W1</accession>
<dbReference type="AlphaFoldDB" id="A0AAD6U8W1"/>
<comment type="caution">
    <text evidence="2">The sequence shown here is derived from an EMBL/GenBank/DDBJ whole genome shotgun (WGS) entry which is preliminary data.</text>
</comment>